<dbReference type="Pfam" id="PF26310">
    <property type="entry name" value="YczF"/>
    <property type="match status" value="1"/>
</dbReference>
<organism evidence="2 3">
    <name type="scientific">Peribacillus simplex</name>
    <dbReference type="NCBI Taxonomy" id="1478"/>
    <lineage>
        <taxon>Bacteria</taxon>
        <taxon>Bacillati</taxon>
        <taxon>Bacillota</taxon>
        <taxon>Bacilli</taxon>
        <taxon>Bacillales</taxon>
        <taxon>Bacillaceae</taxon>
        <taxon>Peribacillus</taxon>
    </lineage>
</organism>
<reference evidence="2 3" key="1">
    <citation type="journal article" date="2014" name="Genome Announc.">
        <title>Genome Sequence of Bacillus simplex Strain P558, Isolated from a Human Fecal Sample.</title>
        <authorList>
            <person name="Croce O."/>
            <person name="Hugon P."/>
            <person name="Lagier J.C."/>
            <person name="Bibi F."/>
            <person name="Robert C."/>
            <person name="Azhar E.I."/>
            <person name="Raoult D."/>
            <person name="Fournier P.E."/>
        </authorList>
    </citation>
    <scope>NUCLEOTIDE SEQUENCE [LARGE SCALE GENOMIC DNA]</scope>
    <source>
        <strain evidence="2 3">P558</strain>
    </source>
</reference>
<dbReference type="InterPro" id="IPR058725">
    <property type="entry name" value="YczF"/>
</dbReference>
<proteinExistence type="predicted"/>
<keyword evidence="1" id="KW-1133">Transmembrane helix</keyword>
<keyword evidence="1" id="KW-0812">Transmembrane</keyword>
<evidence type="ECO:0000313" key="2">
    <source>
        <dbReference type="EMBL" id="CEG32703.1"/>
    </source>
</evidence>
<evidence type="ECO:0000313" key="3">
    <source>
        <dbReference type="Proteomes" id="UP000182110"/>
    </source>
</evidence>
<comment type="caution">
    <text evidence="2">The sequence shown here is derived from an EMBL/GenBank/DDBJ whole genome shotgun (WGS) entry which is preliminary data.</text>
</comment>
<name>A0AAN2PHQ0_9BACI</name>
<feature type="transmembrane region" description="Helical" evidence="1">
    <location>
        <begin position="49"/>
        <end position="66"/>
    </location>
</feature>
<dbReference type="AlphaFoldDB" id="A0AAN2PHQ0"/>
<evidence type="ECO:0000256" key="1">
    <source>
        <dbReference type="SAM" id="Phobius"/>
    </source>
</evidence>
<accession>A0AAN2PHQ0</accession>
<keyword evidence="1" id="KW-0472">Membrane</keyword>
<gene>
    <name evidence="2" type="ORF">BN1180_02869</name>
</gene>
<dbReference type="EMBL" id="CCXW01000001">
    <property type="protein sequence ID" value="CEG32703.1"/>
    <property type="molecule type" value="Genomic_DNA"/>
</dbReference>
<keyword evidence="3" id="KW-1185">Reference proteome</keyword>
<dbReference type="Proteomes" id="UP000182110">
    <property type="component" value="Unassembled WGS sequence"/>
</dbReference>
<protein>
    <submittedName>
        <fullName evidence="2">Uncharacterized protein</fullName>
    </submittedName>
</protein>
<sequence>MRMLPSLLILFGTYLLIMLLDKLQGLNLLHSFYSIKQYLIVARGEDYFLLLLFTIIFIYLIIFSAFKNRQPPSS</sequence>